<proteinExistence type="predicted"/>
<sequence>MAGWRYRAGLLLIGAVVVIWVTSAEVTQGIFTDYKQPFAVTYLGASLMVIYLPIAFMKDWMCNMLRKHSSKGGKTLKSANQSSATNSLAKSKEMQKMLQIESHSPLNRKESDIDLSIQEGEESPFIMKIKDDFDGQKESVELTTRDIVKYGFYLAPIWFVTEYLSNAALARTSVASTTVLSSTSGLFTLFIGVLLGQDSLNVAKLVAVFISMAGVVMATLGKTWATDESQLSSTGNGKRSLVGDLFGLLSAVSYGLFTVLLKKFCGEEGKRVDVQKLFGYVGLFTLVALWWLVWPLTALGIEPKFTIPHSAKMEEVVLANGFVGSVLSDYFWALCVVWTTPLVATLGMSLTIPLAMVADMVIHGRHYSAVYVLGSAQVFAGFVIANISDRISRMLGL</sequence>
<protein>
    <recommendedName>
        <fullName evidence="6">EamA domain-containing protein</fullName>
    </recommendedName>
</protein>
<keyword evidence="5" id="KW-1185">Reference proteome</keyword>
<feature type="transmembrane region" description="Helical" evidence="2">
    <location>
        <begin position="277"/>
        <end position="294"/>
    </location>
</feature>
<dbReference type="PANTHER" id="PTHR23051">
    <property type="entry name" value="SOLUTE CARRIER FAMILY 35, MEMBER F5"/>
    <property type="match status" value="1"/>
</dbReference>
<name>A0AAV7G105_DENCH</name>
<dbReference type="SUPFAM" id="SSF103481">
    <property type="entry name" value="Multidrug resistance efflux transporter EmrE"/>
    <property type="match status" value="1"/>
</dbReference>
<evidence type="ECO:0000256" key="3">
    <source>
        <dbReference type="SAM" id="SignalP"/>
    </source>
</evidence>
<feature type="transmembrane region" description="Helical" evidence="2">
    <location>
        <begin position="175"/>
        <end position="195"/>
    </location>
</feature>
<dbReference type="Proteomes" id="UP000775213">
    <property type="component" value="Unassembled WGS sequence"/>
</dbReference>
<dbReference type="GO" id="GO:0016020">
    <property type="term" value="C:membrane"/>
    <property type="evidence" value="ECO:0007669"/>
    <property type="project" value="TreeGrafter"/>
</dbReference>
<feature type="transmembrane region" description="Helical" evidence="2">
    <location>
        <begin position="330"/>
        <end position="357"/>
    </location>
</feature>
<dbReference type="InterPro" id="IPR037185">
    <property type="entry name" value="EmrE-like"/>
</dbReference>
<feature type="signal peptide" evidence="3">
    <location>
        <begin position="1"/>
        <end position="24"/>
    </location>
</feature>
<organism evidence="4 5">
    <name type="scientific">Dendrobium chrysotoxum</name>
    <name type="common">Orchid</name>
    <dbReference type="NCBI Taxonomy" id="161865"/>
    <lineage>
        <taxon>Eukaryota</taxon>
        <taxon>Viridiplantae</taxon>
        <taxon>Streptophyta</taxon>
        <taxon>Embryophyta</taxon>
        <taxon>Tracheophyta</taxon>
        <taxon>Spermatophyta</taxon>
        <taxon>Magnoliopsida</taxon>
        <taxon>Liliopsida</taxon>
        <taxon>Asparagales</taxon>
        <taxon>Orchidaceae</taxon>
        <taxon>Epidendroideae</taxon>
        <taxon>Malaxideae</taxon>
        <taxon>Dendrobiinae</taxon>
        <taxon>Dendrobium</taxon>
    </lineage>
</organism>
<feature type="transmembrane region" description="Helical" evidence="2">
    <location>
        <begin position="202"/>
        <end position="225"/>
    </location>
</feature>
<comment type="caution">
    <text evidence="4">The sequence shown here is derived from an EMBL/GenBank/DDBJ whole genome shotgun (WGS) entry which is preliminary data.</text>
</comment>
<feature type="transmembrane region" description="Helical" evidence="2">
    <location>
        <begin position="245"/>
        <end position="265"/>
    </location>
</feature>
<keyword evidence="2" id="KW-0812">Transmembrane</keyword>
<keyword evidence="2" id="KW-1133">Transmembrane helix</keyword>
<feature type="transmembrane region" description="Helical" evidence="2">
    <location>
        <begin position="150"/>
        <end position="169"/>
    </location>
</feature>
<evidence type="ECO:0000313" key="4">
    <source>
        <dbReference type="EMBL" id="KAH0449345.1"/>
    </source>
</evidence>
<evidence type="ECO:0000256" key="2">
    <source>
        <dbReference type="SAM" id="Phobius"/>
    </source>
</evidence>
<dbReference type="PANTHER" id="PTHR23051:SF12">
    <property type="entry name" value="OS04G0645600 PROTEIN"/>
    <property type="match status" value="1"/>
</dbReference>
<reference evidence="4 5" key="1">
    <citation type="journal article" date="2021" name="Hortic Res">
        <title>Chromosome-scale assembly of the Dendrobium chrysotoxum genome enhances the understanding of orchid evolution.</title>
        <authorList>
            <person name="Zhang Y."/>
            <person name="Zhang G.Q."/>
            <person name="Zhang D."/>
            <person name="Liu X.D."/>
            <person name="Xu X.Y."/>
            <person name="Sun W.H."/>
            <person name="Yu X."/>
            <person name="Zhu X."/>
            <person name="Wang Z.W."/>
            <person name="Zhao X."/>
            <person name="Zhong W.Y."/>
            <person name="Chen H."/>
            <person name="Yin W.L."/>
            <person name="Huang T."/>
            <person name="Niu S.C."/>
            <person name="Liu Z.J."/>
        </authorList>
    </citation>
    <scope>NUCLEOTIDE SEQUENCE [LARGE SCALE GENOMIC DNA]</scope>
    <source>
        <strain evidence="4">Lindl</strain>
    </source>
</reference>
<feature type="transmembrane region" description="Helical" evidence="2">
    <location>
        <begin position="369"/>
        <end position="388"/>
    </location>
</feature>
<gene>
    <name evidence="4" type="ORF">IEQ34_023145</name>
</gene>
<keyword evidence="3" id="KW-0732">Signal</keyword>
<evidence type="ECO:0000256" key="1">
    <source>
        <dbReference type="ARBA" id="ARBA00004141"/>
    </source>
</evidence>
<dbReference type="EMBL" id="JAGFBR010000019">
    <property type="protein sequence ID" value="KAH0449345.1"/>
    <property type="molecule type" value="Genomic_DNA"/>
</dbReference>
<feature type="transmembrane region" description="Helical" evidence="2">
    <location>
        <begin position="40"/>
        <end position="57"/>
    </location>
</feature>
<evidence type="ECO:0000313" key="5">
    <source>
        <dbReference type="Proteomes" id="UP000775213"/>
    </source>
</evidence>
<feature type="chain" id="PRO_5043574591" description="EamA domain-containing protein" evidence="3">
    <location>
        <begin position="25"/>
        <end position="397"/>
    </location>
</feature>
<keyword evidence="2" id="KW-0472">Membrane</keyword>
<comment type="subcellular location">
    <subcellularLocation>
        <location evidence="1">Membrane</location>
        <topology evidence="1">Multi-pass membrane protein</topology>
    </subcellularLocation>
</comment>
<evidence type="ECO:0008006" key="6">
    <source>
        <dbReference type="Google" id="ProtNLM"/>
    </source>
</evidence>
<accession>A0AAV7G105</accession>
<dbReference type="AlphaFoldDB" id="A0AAV7G105"/>